<protein>
    <submittedName>
        <fullName evidence="3">Glucose 1-dehydrogenase</fullName>
        <ecNumber evidence="3">1.1.1.47</ecNumber>
    </submittedName>
</protein>
<name>A0A939IKQ1_9GAMM</name>
<dbReference type="EC" id="1.1.1.47" evidence="3"/>
<dbReference type="NCBIfam" id="NF005559">
    <property type="entry name" value="PRK07231.1"/>
    <property type="match status" value="1"/>
</dbReference>
<keyword evidence="2 3" id="KW-0560">Oxidoreductase</keyword>
<dbReference type="SUPFAM" id="SSF51735">
    <property type="entry name" value="NAD(P)-binding Rossmann-fold domains"/>
    <property type="match status" value="1"/>
</dbReference>
<dbReference type="Proteomes" id="UP000664303">
    <property type="component" value="Unassembled WGS sequence"/>
</dbReference>
<evidence type="ECO:0000313" key="3">
    <source>
        <dbReference type="EMBL" id="MBN7797566.1"/>
    </source>
</evidence>
<dbReference type="PANTHER" id="PTHR24321">
    <property type="entry name" value="DEHYDROGENASES, SHORT CHAIN"/>
    <property type="match status" value="1"/>
</dbReference>
<proteinExistence type="inferred from homology"/>
<evidence type="ECO:0000256" key="1">
    <source>
        <dbReference type="ARBA" id="ARBA00006484"/>
    </source>
</evidence>
<dbReference type="PRINTS" id="PR00081">
    <property type="entry name" value="GDHRDH"/>
</dbReference>
<dbReference type="PRINTS" id="PR00080">
    <property type="entry name" value="SDRFAMILY"/>
</dbReference>
<comment type="caution">
    <text evidence="3">The sequence shown here is derived from an EMBL/GenBank/DDBJ whole genome shotgun (WGS) entry which is preliminary data.</text>
</comment>
<dbReference type="AlphaFoldDB" id="A0A939IKQ1"/>
<keyword evidence="4" id="KW-1185">Reference proteome</keyword>
<dbReference type="Pfam" id="PF13561">
    <property type="entry name" value="adh_short_C2"/>
    <property type="match status" value="1"/>
</dbReference>
<dbReference type="GO" id="GO:0047936">
    <property type="term" value="F:glucose 1-dehydrogenase [NAD(P)+] activity"/>
    <property type="evidence" value="ECO:0007669"/>
    <property type="project" value="UniProtKB-EC"/>
</dbReference>
<comment type="similarity">
    <text evidence="1">Belongs to the short-chain dehydrogenases/reductases (SDR) family.</text>
</comment>
<dbReference type="FunFam" id="3.40.50.720:FF:000084">
    <property type="entry name" value="Short-chain dehydrogenase reductase"/>
    <property type="match status" value="1"/>
</dbReference>
<gene>
    <name evidence="3" type="ORF">JYP50_13230</name>
</gene>
<accession>A0A939IKQ1</accession>
<dbReference type="InterPro" id="IPR036291">
    <property type="entry name" value="NAD(P)-bd_dom_sf"/>
</dbReference>
<dbReference type="InterPro" id="IPR002347">
    <property type="entry name" value="SDR_fam"/>
</dbReference>
<dbReference type="RefSeq" id="WP_206561017.1">
    <property type="nucleotide sequence ID" value="NZ_JAFKCZ010000009.1"/>
</dbReference>
<organism evidence="3 4">
    <name type="scientific">Parahaliea mediterranea</name>
    <dbReference type="NCBI Taxonomy" id="651086"/>
    <lineage>
        <taxon>Bacteria</taxon>
        <taxon>Pseudomonadati</taxon>
        <taxon>Pseudomonadota</taxon>
        <taxon>Gammaproteobacteria</taxon>
        <taxon>Cellvibrionales</taxon>
        <taxon>Halieaceae</taxon>
        <taxon>Parahaliea</taxon>
    </lineage>
</organism>
<dbReference type="CDD" id="cd05233">
    <property type="entry name" value="SDR_c"/>
    <property type="match status" value="1"/>
</dbReference>
<dbReference type="PANTHER" id="PTHR24321:SF8">
    <property type="entry name" value="ESTRADIOL 17-BETA-DEHYDROGENASE 8-RELATED"/>
    <property type="match status" value="1"/>
</dbReference>
<dbReference type="EMBL" id="JAFKCZ010000009">
    <property type="protein sequence ID" value="MBN7797566.1"/>
    <property type="molecule type" value="Genomic_DNA"/>
</dbReference>
<evidence type="ECO:0000256" key="2">
    <source>
        <dbReference type="ARBA" id="ARBA00023002"/>
    </source>
</evidence>
<evidence type="ECO:0000313" key="4">
    <source>
        <dbReference type="Proteomes" id="UP000664303"/>
    </source>
</evidence>
<dbReference type="Gene3D" id="3.40.50.720">
    <property type="entry name" value="NAD(P)-binding Rossmann-like Domain"/>
    <property type="match status" value="1"/>
</dbReference>
<sequence>MQQFDNKTALVTGAGSGIGAVVAKALARAGARVVLVDVAASGQATADGINAEGGKALFQQCDIQDSASVAAAVGAAVAHFGGIDIAVNNAAIDPEVAPVAEWDEAVMERILAINVKGMFLCLKHEIAQMLEQGGGAIVNLASAAGVVGVANKPAYTASKHAVVGLTKASALQYAPRGLRINAVCPGAVDTPMLAENLPPGVDKSVIGANHPIGRLATSAEVAEAILWLCSDSASYVVGHALTVDGGLTIQ</sequence>
<reference evidence="3" key="1">
    <citation type="submission" date="2021-02" db="EMBL/GenBank/DDBJ databases">
        <title>PHA producing bacteria isolated from coastal sediment in Guangdong, Shenzhen.</title>
        <authorList>
            <person name="Zheng W."/>
            <person name="Yu S."/>
            <person name="Huang Y."/>
        </authorList>
    </citation>
    <scope>NUCLEOTIDE SEQUENCE</scope>
    <source>
        <strain evidence="3">TN14-10</strain>
    </source>
</reference>